<protein>
    <recommendedName>
        <fullName evidence="3">Phospholipase D</fullName>
    </recommendedName>
    <alternativeName>
        <fullName evidence="5">Choline phosphatase</fullName>
    </alternativeName>
</protein>
<evidence type="ECO:0000259" key="6">
    <source>
        <dbReference type="PROSITE" id="PS50035"/>
    </source>
</evidence>
<keyword evidence="4" id="KW-0964">Secreted</keyword>
<dbReference type="InterPro" id="IPR001736">
    <property type="entry name" value="PLipase_D/transphosphatidylase"/>
</dbReference>
<name>A0A8T4IDR2_9SPHN</name>
<feature type="domain" description="PLD phosphodiesterase" evidence="6">
    <location>
        <begin position="110"/>
        <end position="137"/>
    </location>
</feature>
<dbReference type="GO" id="GO:0030572">
    <property type="term" value="F:phosphatidyltransferase activity"/>
    <property type="evidence" value="ECO:0007669"/>
    <property type="project" value="UniProtKB-ARBA"/>
</dbReference>
<dbReference type="AlphaFoldDB" id="A0A8T4IDR2"/>
<dbReference type="Proteomes" id="UP000676996">
    <property type="component" value="Unassembled WGS sequence"/>
</dbReference>
<evidence type="ECO:0000313" key="8">
    <source>
        <dbReference type="Proteomes" id="UP000676996"/>
    </source>
</evidence>
<comment type="subcellular location">
    <subcellularLocation>
        <location evidence="2">Secreted</location>
    </subcellularLocation>
</comment>
<evidence type="ECO:0000256" key="4">
    <source>
        <dbReference type="ARBA" id="ARBA00022525"/>
    </source>
</evidence>
<dbReference type="GO" id="GO:0005576">
    <property type="term" value="C:extracellular region"/>
    <property type="evidence" value="ECO:0007669"/>
    <property type="project" value="UniProtKB-SubCell"/>
</dbReference>
<evidence type="ECO:0000256" key="3">
    <source>
        <dbReference type="ARBA" id="ARBA00018392"/>
    </source>
</evidence>
<dbReference type="PROSITE" id="PS50035">
    <property type="entry name" value="PLD"/>
    <property type="match status" value="2"/>
</dbReference>
<evidence type="ECO:0000256" key="1">
    <source>
        <dbReference type="ARBA" id="ARBA00003145"/>
    </source>
</evidence>
<evidence type="ECO:0000256" key="2">
    <source>
        <dbReference type="ARBA" id="ARBA00004613"/>
    </source>
</evidence>
<dbReference type="PANTHER" id="PTHR21248">
    <property type="entry name" value="CARDIOLIPIN SYNTHASE"/>
    <property type="match status" value="1"/>
</dbReference>
<reference evidence="7" key="1">
    <citation type="submission" date="2021-04" db="EMBL/GenBank/DDBJ databases">
        <title>Ouciella asimina sp. nov., isolated from the surface seawater in the hydrothermal field of Okinawa Trough.</title>
        <authorList>
            <person name="Shuang W."/>
        </authorList>
    </citation>
    <scope>NUCLEOTIDE SEQUENCE</scope>
    <source>
        <strain evidence="7">LXI357</strain>
    </source>
</reference>
<dbReference type="Gene3D" id="3.30.870.10">
    <property type="entry name" value="Endonuclease Chain A"/>
    <property type="match status" value="2"/>
</dbReference>
<accession>A0A8T4IDR2</accession>
<gene>
    <name evidence="7" type="ORF">J7S20_11630</name>
</gene>
<dbReference type="CDD" id="cd09110">
    <property type="entry name" value="PLDc_CLS_1"/>
    <property type="match status" value="1"/>
</dbReference>
<dbReference type="SMART" id="SM00155">
    <property type="entry name" value="PLDc"/>
    <property type="match status" value="2"/>
</dbReference>
<organism evidence="7 8">
    <name type="scientific">Stakelama marina</name>
    <dbReference type="NCBI Taxonomy" id="2826939"/>
    <lineage>
        <taxon>Bacteria</taxon>
        <taxon>Pseudomonadati</taxon>
        <taxon>Pseudomonadota</taxon>
        <taxon>Alphaproteobacteria</taxon>
        <taxon>Sphingomonadales</taxon>
        <taxon>Sphingomonadaceae</taxon>
        <taxon>Stakelama</taxon>
    </lineage>
</organism>
<keyword evidence="8" id="KW-1185">Reference proteome</keyword>
<dbReference type="InterPro" id="IPR025202">
    <property type="entry name" value="PLD-like_dom"/>
</dbReference>
<dbReference type="RefSeq" id="WP_284054596.1">
    <property type="nucleotide sequence ID" value="NZ_JAGRQC010000003.1"/>
</dbReference>
<evidence type="ECO:0000313" key="7">
    <source>
        <dbReference type="EMBL" id="MBR0553158.1"/>
    </source>
</evidence>
<comment type="caution">
    <text evidence="7">The sequence shown here is derived from an EMBL/GenBank/DDBJ whole genome shotgun (WGS) entry which is preliminary data.</text>
</comment>
<evidence type="ECO:0000256" key="5">
    <source>
        <dbReference type="ARBA" id="ARBA00029594"/>
    </source>
</evidence>
<feature type="domain" description="PLD phosphodiesterase" evidence="6">
    <location>
        <begin position="285"/>
        <end position="311"/>
    </location>
</feature>
<dbReference type="SUPFAM" id="SSF56024">
    <property type="entry name" value="Phospholipase D/nuclease"/>
    <property type="match status" value="2"/>
</dbReference>
<sequence length="385" mass="43644">MDQPPEQPSFTVDGDRLTMLDTGPRRLAALLGLIAGATHSLRMLYYIYVDDSAGERVRQALIDATNRGVRVSLLVDGLGSERATDHRFFAPLEAAGAEVCRFVPRLGRRYLLRNHQKLAIADDARAIIGGFNIEDSYFGVSEQQAWRDLGLLVEGESCARLGGYYDMLVRWARRPRAPLRSLRRMLKHWSEKTGQTRWLLGGPTQRLSPWARIVKRDMEGARNIDLIAAYFAPGPGMLRRLDKAGMRGRVRLVLPAKTDHGAAIWASRFTYAGLLRKSVDIYEYQPTKLHTKLFVIDDVVHIGSANFDVRSMYLNLELMLRIEDADFAAHVRAYVDGEVADSLHMTPDCYRELSTPWRRIKQAVAYFVMAILDYRVTRGLNFGDE</sequence>
<proteinExistence type="predicted"/>
<dbReference type="GO" id="GO:0032049">
    <property type="term" value="P:cardiolipin biosynthetic process"/>
    <property type="evidence" value="ECO:0007669"/>
    <property type="project" value="UniProtKB-ARBA"/>
</dbReference>
<dbReference type="PANTHER" id="PTHR21248:SF22">
    <property type="entry name" value="PHOSPHOLIPASE D"/>
    <property type="match status" value="1"/>
</dbReference>
<dbReference type="Pfam" id="PF13091">
    <property type="entry name" value="PLDc_2"/>
    <property type="match status" value="2"/>
</dbReference>
<dbReference type="EMBL" id="JAGRQC010000003">
    <property type="protein sequence ID" value="MBR0553158.1"/>
    <property type="molecule type" value="Genomic_DNA"/>
</dbReference>
<comment type="function">
    <text evidence="1">Could be a virulence factor.</text>
</comment>